<name>A0ABQ7XI76_BRANA</name>
<gene>
    <name evidence="3" type="ORF">HID58_003989</name>
    <name evidence="2" type="ORF">HID58_094517</name>
</gene>
<dbReference type="EMBL" id="JAGKQM010001548">
    <property type="protein sequence ID" value="KAH0851729.1"/>
    <property type="molecule type" value="Genomic_DNA"/>
</dbReference>
<evidence type="ECO:0000313" key="2">
    <source>
        <dbReference type="EMBL" id="KAH0851729.1"/>
    </source>
</evidence>
<comment type="caution">
    <text evidence="3">The sequence shown here is derived from an EMBL/GenBank/DDBJ whole genome shotgun (WGS) entry which is preliminary data.</text>
</comment>
<sequence>MNIMEVEGAESMKSRKEQERERRRLKDRERRRYLSEDERERHLARCLKNYQLRKAESRDKSHRLSGPSNHRRCGDTNGEIRSTDWDNTAEPCETSGEDTKQVHYYECRGK</sequence>
<protein>
    <submittedName>
        <fullName evidence="3">Uncharacterized protein</fullName>
    </submittedName>
</protein>
<feature type="region of interest" description="Disordered" evidence="1">
    <location>
        <begin position="1"/>
        <end position="26"/>
    </location>
</feature>
<feature type="compositionally biased region" description="Basic and acidic residues" evidence="1">
    <location>
        <begin position="10"/>
        <end position="26"/>
    </location>
</feature>
<feature type="region of interest" description="Disordered" evidence="1">
    <location>
        <begin position="52"/>
        <end position="100"/>
    </location>
</feature>
<evidence type="ECO:0000256" key="1">
    <source>
        <dbReference type="SAM" id="MobiDB-lite"/>
    </source>
</evidence>
<evidence type="ECO:0000313" key="4">
    <source>
        <dbReference type="Proteomes" id="UP000824890"/>
    </source>
</evidence>
<keyword evidence="4" id="KW-1185">Reference proteome</keyword>
<dbReference type="Proteomes" id="UP000824890">
    <property type="component" value="Unassembled WGS sequence"/>
</dbReference>
<evidence type="ECO:0000313" key="3">
    <source>
        <dbReference type="EMBL" id="KAH0855665.1"/>
    </source>
</evidence>
<organism evidence="3 4">
    <name type="scientific">Brassica napus</name>
    <name type="common">Rape</name>
    <dbReference type="NCBI Taxonomy" id="3708"/>
    <lineage>
        <taxon>Eukaryota</taxon>
        <taxon>Viridiplantae</taxon>
        <taxon>Streptophyta</taxon>
        <taxon>Embryophyta</taxon>
        <taxon>Tracheophyta</taxon>
        <taxon>Spermatophyta</taxon>
        <taxon>Magnoliopsida</taxon>
        <taxon>eudicotyledons</taxon>
        <taxon>Gunneridae</taxon>
        <taxon>Pentapetalae</taxon>
        <taxon>rosids</taxon>
        <taxon>malvids</taxon>
        <taxon>Brassicales</taxon>
        <taxon>Brassicaceae</taxon>
        <taxon>Brassiceae</taxon>
        <taxon>Brassica</taxon>
    </lineage>
</organism>
<reference evidence="3 4" key="1">
    <citation type="submission" date="2021-05" db="EMBL/GenBank/DDBJ databases">
        <title>Genome Assembly of Synthetic Allotetraploid Brassica napus Reveals Homoeologous Exchanges between Subgenomes.</title>
        <authorList>
            <person name="Davis J.T."/>
        </authorList>
    </citation>
    <scope>NUCLEOTIDE SEQUENCE [LARGE SCALE GENOMIC DNA]</scope>
    <source>
        <strain evidence="4">cv. Da-Ae</strain>
        <tissue evidence="3">Seedling</tissue>
    </source>
</reference>
<accession>A0ABQ7XI76</accession>
<dbReference type="EMBL" id="JAGKQM010000024">
    <property type="protein sequence ID" value="KAH0855665.1"/>
    <property type="molecule type" value="Genomic_DNA"/>
</dbReference>
<proteinExistence type="predicted"/>